<evidence type="ECO:0000313" key="10">
    <source>
        <dbReference type="Proteomes" id="UP000297753"/>
    </source>
</evidence>
<evidence type="ECO:0000313" key="9">
    <source>
        <dbReference type="EMBL" id="TFH89954.1"/>
    </source>
</evidence>
<keyword evidence="10" id="KW-1185">Reference proteome</keyword>
<dbReference type="Gene3D" id="2.40.420.20">
    <property type="match status" value="1"/>
</dbReference>
<dbReference type="EMBL" id="SATR01000039">
    <property type="protein sequence ID" value="TFH89954.1"/>
    <property type="molecule type" value="Genomic_DNA"/>
</dbReference>
<feature type="compositionally biased region" description="Basic and acidic residues" evidence="4">
    <location>
        <begin position="355"/>
        <end position="376"/>
    </location>
</feature>
<protein>
    <submittedName>
        <fullName evidence="9">Efflux RND transporter periplasmic adaptor subunit</fullName>
    </submittedName>
</protein>
<evidence type="ECO:0000256" key="2">
    <source>
        <dbReference type="ARBA" id="ARBA00009477"/>
    </source>
</evidence>
<keyword evidence="5" id="KW-0732">Signal</keyword>
<accession>A0A4Y8WAW7</accession>
<dbReference type="Pfam" id="PF25954">
    <property type="entry name" value="Beta-barrel_RND_2"/>
    <property type="match status" value="1"/>
</dbReference>
<sequence length="383" mass="40900">MNKTKTLSLSILYLSVSIFGTPALSQTPESVPVTVEITQQLATTMAIEEVGKLKATDSAALTFSAGEKLKSLHFNDGDTVNKGDLIAQLDDSKAKAELEKSSSSLALAKSKLSRVLALLKKQPDSMSAQDVEELKQQVALAEADYSQRKTDLQSYQLVAPFDGQLTNFSHSVGSRVEAAVVLVHLIKLDPVEVHYSISQSEVGKAKLGQAVTLKVDAYGDSTFSGQVDYIAPLVDESSGRVEVHAKLDNADNRLVPGMFAKVSQNIGDSINHVVVSQTSVGADGNQRFVWVIKGDKAVKQPVELGDNTNNGYVAIKSGLSIGERVVITGQQNLDVGTTVTIQGSKPSITLPALRDTNKSSDEKGGQESSKSERQLDEVDNEAA</sequence>
<dbReference type="RefSeq" id="WP_134836957.1">
    <property type="nucleotide sequence ID" value="NZ_SATR01000039.1"/>
</dbReference>
<dbReference type="FunFam" id="2.40.30.170:FF:000010">
    <property type="entry name" value="Efflux RND transporter periplasmic adaptor subunit"/>
    <property type="match status" value="1"/>
</dbReference>
<evidence type="ECO:0000256" key="5">
    <source>
        <dbReference type="SAM" id="SignalP"/>
    </source>
</evidence>
<dbReference type="InterPro" id="IPR006143">
    <property type="entry name" value="RND_pump_MFP"/>
</dbReference>
<dbReference type="GO" id="GO:0015562">
    <property type="term" value="F:efflux transmembrane transporter activity"/>
    <property type="evidence" value="ECO:0007669"/>
    <property type="project" value="TreeGrafter"/>
</dbReference>
<feature type="domain" description="CusB-like beta-barrel" evidence="7">
    <location>
        <begin position="193"/>
        <end position="263"/>
    </location>
</feature>
<dbReference type="Proteomes" id="UP000297753">
    <property type="component" value="Unassembled WGS sequence"/>
</dbReference>
<dbReference type="Pfam" id="PF25917">
    <property type="entry name" value="BSH_RND"/>
    <property type="match status" value="1"/>
</dbReference>
<feature type="signal peptide" evidence="5">
    <location>
        <begin position="1"/>
        <end position="25"/>
    </location>
</feature>
<dbReference type="PANTHER" id="PTHR30469">
    <property type="entry name" value="MULTIDRUG RESISTANCE PROTEIN MDTA"/>
    <property type="match status" value="1"/>
</dbReference>
<comment type="subcellular location">
    <subcellularLocation>
        <location evidence="1">Cell envelope</location>
    </subcellularLocation>
</comment>
<dbReference type="InterPro" id="IPR058627">
    <property type="entry name" value="MdtA-like_C"/>
</dbReference>
<dbReference type="NCBIfam" id="TIGR01730">
    <property type="entry name" value="RND_mfp"/>
    <property type="match status" value="1"/>
</dbReference>
<feature type="chain" id="PRO_5021289378" evidence="5">
    <location>
        <begin position="26"/>
        <end position="383"/>
    </location>
</feature>
<evidence type="ECO:0000259" key="7">
    <source>
        <dbReference type="Pfam" id="PF25954"/>
    </source>
</evidence>
<gene>
    <name evidence="9" type="ORF">ELS82_19495</name>
</gene>
<evidence type="ECO:0000259" key="6">
    <source>
        <dbReference type="Pfam" id="PF25917"/>
    </source>
</evidence>
<feature type="domain" description="Multidrug resistance protein MdtA-like barrel-sandwich hybrid" evidence="6">
    <location>
        <begin position="68"/>
        <end position="179"/>
    </location>
</feature>
<feature type="domain" description="Multidrug resistance protein MdtA-like C-terminal permuted SH3" evidence="8">
    <location>
        <begin position="271"/>
        <end position="331"/>
    </location>
</feature>
<name>A0A4Y8WAW7_9VIBR</name>
<evidence type="ECO:0000259" key="8">
    <source>
        <dbReference type="Pfam" id="PF25967"/>
    </source>
</evidence>
<dbReference type="OrthoDB" id="9791520at2"/>
<evidence type="ECO:0000256" key="4">
    <source>
        <dbReference type="SAM" id="MobiDB-lite"/>
    </source>
</evidence>
<dbReference type="PANTHER" id="PTHR30469:SF11">
    <property type="entry name" value="BLL4320 PROTEIN"/>
    <property type="match status" value="1"/>
</dbReference>
<reference evidence="9 10" key="1">
    <citation type="submission" date="2019-01" db="EMBL/GenBank/DDBJ databases">
        <title>Vibrio BEI176 sp. nov, a marine bacterium isolated from China: eastern marignal seas.</title>
        <authorList>
            <person name="Li B."/>
        </authorList>
    </citation>
    <scope>NUCLEOTIDE SEQUENCE [LARGE SCALE GENOMIC DNA]</scope>
    <source>
        <strain evidence="9 10">BEI176</strain>
    </source>
</reference>
<evidence type="ECO:0000256" key="3">
    <source>
        <dbReference type="ARBA" id="ARBA00022448"/>
    </source>
</evidence>
<keyword evidence="3" id="KW-0813">Transport</keyword>
<dbReference type="AlphaFoldDB" id="A0A4Y8WAW7"/>
<comment type="caution">
    <text evidence="9">The sequence shown here is derived from an EMBL/GenBank/DDBJ whole genome shotgun (WGS) entry which is preliminary data.</text>
</comment>
<feature type="region of interest" description="Disordered" evidence="4">
    <location>
        <begin position="344"/>
        <end position="383"/>
    </location>
</feature>
<dbReference type="InterPro" id="IPR058792">
    <property type="entry name" value="Beta-barrel_RND_2"/>
</dbReference>
<dbReference type="GO" id="GO:1990281">
    <property type="term" value="C:efflux pump complex"/>
    <property type="evidence" value="ECO:0007669"/>
    <property type="project" value="TreeGrafter"/>
</dbReference>
<dbReference type="Pfam" id="PF25967">
    <property type="entry name" value="RND-MFP_C"/>
    <property type="match status" value="1"/>
</dbReference>
<dbReference type="Gene3D" id="1.10.287.470">
    <property type="entry name" value="Helix hairpin bin"/>
    <property type="match status" value="1"/>
</dbReference>
<dbReference type="SUPFAM" id="SSF111369">
    <property type="entry name" value="HlyD-like secretion proteins"/>
    <property type="match status" value="1"/>
</dbReference>
<dbReference type="Gene3D" id="2.40.50.100">
    <property type="match status" value="1"/>
</dbReference>
<organism evidence="9 10">
    <name type="scientific">Vibrio ouci</name>
    <dbReference type="NCBI Taxonomy" id="2499078"/>
    <lineage>
        <taxon>Bacteria</taxon>
        <taxon>Pseudomonadati</taxon>
        <taxon>Pseudomonadota</taxon>
        <taxon>Gammaproteobacteria</taxon>
        <taxon>Vibrionales</taxon>
        <taxon>Vibrionaceae</taxon>
        <taxon>Vibrio</taxon>
    </lineage>
</organism>
<comment type="similarity">
    <text evidence="2">Belongs to the membrane fusion protein (MFP) (TC 8.A.1) family.</text>
</comment>
<evidence type="ECO:0000256" key="1">
    <source>
        <dbReference type="ARBA" id="ARBA00004196"/>
    </source>
</evidence>
<dbReference type="Gene3D" id="2.40.30.170">
    <property type="match status" value="1"/>
</dbReference>
<dbReference type="InterPro" id="IPR058625">
    <property type="entry name" value="MdtA-like_BSH"/>
</dbReference>
<proteinExistence type="inferred from homology"/>